<feature type="compositionally biased region" description="Low complexity" evidence="1">
    <location>
        <begin position="320"/>
        <end position="343"/>
    </location>
</feature>
<organism evidence="2 3">
    <name type="scientific">Actinophytocola xinjiangensis</name>
    <dbReference type="NCBI Taxonomy" id="485602"/>
    <lineage>
        <taxon>Bacteria</taxon>
        <taxon>Bacillati</taxon>
        <taxon>Actinomycetota</taxon>
        <taxon>Actinomycetes</taxon>
        <taxon>Pseudonocardiales</taxon>
        <taxon>Pseudonocardiaceae</taxon>
    </lineage>
</organism>
<name>A0A7Z0WNJ4_9PSEU</name>
<comment type="caution">
    <text evidence="2">The sequence shown here is derived from an EMBL/GenBank/DDBJ whole genome shotgun (WGS) entry which is preliminary data.</text>
</comment>
<dbReference type="Proteomes" id="UP000185696">
    <property type="component" value="Unassembled WGS sequence"/>
</dbReference>
<proteinExistence type="predicted"/>
<dbReference type="AlphaFoldDB" id="A0A7Z0WNJ4"/>
<protein>
    <submittedName>
        <fullName evidence="2">Uncharacterized protein</fullName>
    </submittedName>
</protein>
<sequence>MNYADEHVDTQLRRVRAEAAHVDRLGEVYRQWAAAADIVVTARDQLRDFTHSLVTNVWTDEAGADFKARVDKSVTVLNTWCDSFDTQFHRFSTLLHTLGLDYPQIVRNVTIIRDNCVRQATADLNTGKTPDDRPFQEEAAAQLARLDNYYWAAYWIQLGLASGPNWGEPRAALTGPDTPSAPAAAPSAASPSATSPSAAAPAAAPQEAPVEAPAPVDPGQPQETQPQTGDPLAAAASALQAAQGLLGGAGNQVPPVLSAPGFEFGDVPRAATLDHGGQPGLAGLGGVPATASSGIGGIGGAATVGGAAAFGPGAGTLPGPGTAPLPSAGLTGAAASATAAGAARSSPPMMPPQSGAGAAAA</sequence>
<evidence type="ECO:0000313" key="2">
    <source>
        <dbReference type="EMBL" id="OLF11199.1"/>
    </source>
</evidence>
<evidence type="ECO:0000256" key="1">
    <source>
        <dbReference type="SAM" id="MobiDB-lite"/>
    </source>
</evidence>
<gene>
    <name evidence="2" type="ORF">BLA60_14595</name>
</gene>
<feature type="region of interest" description="Disordered" evidence="1">
    <location>
        <begin position="320"/>
        <end position="361"/>
    </location>
</feature>
<keyword evidence="3" id="KW-1185">Reference proteome</keyword>
<dbReference type="EMBL" id="MSIF01000005">
    <property type="protein sequence ID" value="OLF11199.1"/>
    <property type="molecule type" value="Genomic_DNA"/>
</dbReference>
<feature type="non-terminal residue" evidence="2">
    <location>
        <position position="361"/>
    </location>
</feature>
<evidence type="ECO:0000313" key="3">
    <source>
        <dbReference type="Proteomes" id="UP000185696"/>
    </source>
</evidence>
<feature type="compositionally biased region" description="Low complexity" evidence="1">
    <location>
        <begin position="176"/>
        <end position="231"/>
    </location>
</feature>
<feature type="region of interest" description="Disordered" evidence="1">
    <location>
        <begin position="169"/>
        <end position="231"/>
    </location>
</feature>
<reference evidence="2 3" key="1">
    <citation type="submission" date="2016-12" db="EMBL/GenBank/DDBJ databases">
        <title>The draft genome sequence of Actinophytocola xinjiangensis.</title>
        <authorList>
            <person name="Wang W."/>
            <person name="Yuan L."/>
        </authorList>
    </citation>
    <scope>NUCLEOTIDE SEQUENCE [LARGE SCALE GENOMIC DNA]</scope>
    <source>
        <strain evidence="2 3">CGMCC 4.4663</strain>
    </source>
</reference>
<accession>A0A7Z0WNJ4</accession>